<keyword evidence="5" id="KW-0808">Transferase</keyword>
<keyword evidence="9" id="KW-0418">Kinase</keyword>
<dbReference type="InterPro" id="IPR000719">
    <property type="entry name" value="Prot_kinase_dom"/>
</dbReference>
<dbReference type="InterPro" id="IPR008266">
    <property type="entry name" value="Tyr_kinase_AS"/>
</dbReference>
<evidence type="ECO:0000313" key="21">
    <source>
        <dbReference type="EMBL" id="XCB13553.1"/>
    </source>
</evidence>
<dbReference type="Gene3D" id="2.60.40.10">
    <property type="entry name" value="Immunoglobulins"/>
    <property type="match status" value="3"/>
</dbReference>
<evidence type="ECO:0000256" key="1">
    <source>
        <dbReference type="ARBA" id="ARBA00004308"/>
    </source>
</evidence>
<dbReference type="GO" id="GO:0007169">
    <property type="term" value="P:cell surface receptor protein tyrosine kinase signaling pathway"/>
    <property type="evidence" value="ECO:0007669"/>
    <property type="project" value="TreeGrafter"/>
</dbReference>
<keyword evidence="10 17" id="KW-0067">ATP-binding</keyword>
<dbReference type="SMART" id="SM00060">
    <property type="entry name" value="FN3"/>
    <property type="match status" value="3"/>
</dbReference>
<dbReference type="InterPro" id="IPR036116">
    <property type="entry name" value="FN3_sf"/>
</dbReference>
<feature type="transmembrane region" description="Helical" evidence="18">
    <location>
        <begin position="950"/>
        <end position="970"/>
    </location>
</feature>
<evidence type="ECO:0000256" key="8">
    <source>
        <dbReference type="ARBA" id="ARBA00022741"/>
    </source>
</evidence>
<keyword evidence="8 17" id="KW-0547">Nucleotide-binding</keyword>
<protein>
    <recommendedName>
        <fullName evidence="3">receptor protein-tyrosine kinase</fullName>
        <ecNumber evidence="3">2.7.10.1</ecNumber>
    </recommendedName>
</protein>
<dbReference type="PROSITE" id="PS50011">
    <property type="entry name" value="PROTEIN_KINASE_DOM"/>
    <property type="match status" value="1"/>
</dbReference>
<evidence type="ECO:0000256" key="2">
    <source>
        <dbReference type="ARBA" id="ARBA00004479"/>
    </source>
</evidence>
<dbReference type="GO" id="GO:0050793">
    <property type="term" value="P:regulation of developmental process"/>
    <property type="evidence" value="ECO:0007669"/>
    <property type="project" value="UniProtKB-ARBA"/>
</dbReference>
<dbReference type="PRINTS" id="PR00109">
    <property type="entry name" value="TYRKINASE"/>
</dbReference>
<dbReference type="GO" id="GO:0051130">
    <property type="term" value="P:positive regulation of cellular component organization"/>
    <property type="evidence" value="ECO:0007669"/>
    <property type="project" value="UniProtKB-ARBA"/>
</dbReference>
<dbReference type="InterPro" id="IPR006212">
    <property type="entry name" value="Furin_repeat"/>
</dbReference>
<name>A0AAU7YU79_ERISI</name>
<dbReference type="GO" id="GO:0030182">
    <property type="term" value="P:neuron differentiation"/>
    <property type="evidence" value="ECO:0007669"/>
    <property type="project" value="UniProtKB-ARBA"/>
</dbReference>
<dbReference type="EMBL" id="PP920064">
    <property type="protein sequence ID" value="XCB13553.1"/>
    <property type="molecule type" value="mRNA"/>
</dbReference>
<feature type="binding site" evidence="17">
    <location>
        <position position="1043"/>
    </location>
    <ligand>
        <name>ATP</name>
        <dbReference type="ChEBI" id="CHEBI:30616"/>
    </ligand>
</feature>
<evidence type="ECO:0000256" key="16">
    <source>
        <dbReference type="ARBA" id="ARBA00051243"/>
    </source>
</evidence>
<evidence type="ECO:0000256" key="5">
    <source>
        <dbReference type="ARBA" id="ARBA00022679"/>
    </source>
</evidence>
<dbReference type="GO" id="GO:0043235">
    <property type="term" value="C:receptor complex"/>
    <property type="evidence" value="ECO:0007669"/>
    <property type="project" value="TreeGrafter"/>
</dbReference>
<dbReference type="Pfam" id="PF07714">
    <property type="entry name" value="PK_Tyr_Ser-Thr"/>
    <property type="match status" value="1"/>
</dbReference>
<dbReference type="PROSITE" id="PS00109">
    <property type="entry name" value="PROTEIN_KINASE_TYR"/>
    <property type="match status" value="1"/>
</dbReference>
<feature type="domain" description="Fibronectin type-III" evidence="20">
    <location>
        <begin position="842"/>
        <end position="940"/>
    </location>
</feature>
<dbReference type="SUPFAM" id="SSF57184">
    <property type="entry name" value="Growth factor receptor domain"/>
    <property type="match status" value="1"/>
</dbReference>
<evidence type="ECO:0000256" key="17">
    <source>
        <dbReference type="PROSITE-ProRule" id="PRU10141"/>
    </source>
</evidence>
<keyword evidence="12 18" id="KW-0472">Membrane</keyword>
<dbReference type="InterPro" id="IPR006211">
    <property type="entry name" value="Furin-like_Cys-rich_dom"/>
</dbReference>
<feature type="domain" description="Fibronectin type-III" evidence="20">
    <location>
        <begin position="499"/>
        <end position="615"/>
    </location>
</feature>
<dbReference type="InterPro" id="IPR001245">
    <property type="entry name" value="Ser-Thr/Tyr_kinase_cat_dom"/>
</dbReference>
<evidence type="ECO:0000256" key="14">
    <source>
        <dbReference type="ARBA" id="ARBA00023170"/>
    </source>
</evidence>
<dbReference type="SUPFAM" id="SSF56112">
    <property type="entry name" value="Protein kinase-like (PK-like)"/>
    <property type="match status" value="1"/>
</dbReference>
<dbReference type="InterPro" id="IPR003961">
    <property type="entry name" value="FN3_dom"/>
</dbReference>
<evidence type="ECO:0000256" key="4">
    <source>
        <dbReference type="ARBA" id="ARBA00022553"/>
    </source>
</evidence>
<evidence type="ECO:0000256" key="7">
    <source>
        <dbReference type="ARBA" id="ARBA00022737"/>
    </source>
</evidence>
<dbReference type="SUPFAM" id="SSF49265">
    <property type="entry name" value="Fibronectin type III"/>
    <property type="match status" value="2"/>
</dbReference>
<sequence>MVMNGREHQCTGKCLAVLHCPSVLRWWWLVFVLGLSCTVSRGTAKYPHDNTHHQQHDKRQNESDVCDTVRIDSLTKLNGSNGSKNCKTVEGSIEIFRIKFVSKESIEEWSFPDLVEITDFLLVYHVEGLTSLAQLFPNLAVIRGMKLLERYSLVIYKTHIEVIGLYNLRAILRGSVKIKNNINLCYIHTVNWAAIVRGPDDNVIMDNSESLCKKCCPTCCAGWKQENCCPHCWNSTKCQQICSSKCSHGCVREADDQCCHEQCLGGCMLPNDPSACHACRNFNLNGTCYEACPENSLEYKDYRCVDAGYCESKMFHQFNKKRCVSDCPEGYQKGNKSICVKCKDGCPKKCRSRLVNTVARAQELRGCTVITNSLIISIRNGKTVTKELKANLGKIEHVHYHVRIFKTSPLKSLNFLSNLQFIDGDQLYNNRFALYVHDNANLEEIWDFTNHSALNISKGKISFLQNPKLCYHSKIEKLLNMTGQAGDHNMKVTNGYKVACSIMKHAITLEPQPFTVLVKWPPVTTIEDDRKITGYFIYYKETNETNVGHMDGRDACNDEWKREHAEADSSDHMLSVSLTGLKPNHRYAVYVETDTVADADIGARSNITYTITKPYNPSYPLNLKVIDKGTTYIAVEWSRPASPNGQIYDYIVSLTTHLETEDKCQDYCKTEQFQQDEIEESKKDLSESEVNMMDSTPTISTVSSPKCCACPEKATPSFEDDEINFENILHNHIYIHRTFRRKRSMEPGDAPPGNSHVSVNLLEAQYTEYQNENHTAEIDIWRSKKTSFNFTQLSHYTDYKIEVSACHKHQYECPTDKVPCELCSTKPAKIVETTAVKANANMVIGLNAKQLNQSTVEVTWEPPLSPNGQVLAYKVSFTGEQKVFEDCLSYCKFNGSRIKHYVEVELTPNTKYLVEVQVYTGAPKNVNDTAATTEFTTQYSAVMQNGDHGWMLMLLVIFLLLGMVCGGIFYRRLRPPKLSVKDISENPGYPDVANPDFCFPSKYQIDESHLKLEETSLLGQGNFGFVYKGHLYKDSEWVPVAVKRTSNVQSREDMLIEAHLMLELKSYHIVRAYGVMFGPDTTYLVMEYMNKRDLLRYLRQRETKLRIEQVCDMGLQIADGMAYLASKNYVHRDLAARNCLINDDMKIKISDFGMTRITERSCYHIRHSKVFPVRWLAPECFTKQRFTTQSDVWSYGIVLWEILTLGTTPYQDLSTNDKVKEMVSKGHTLKTNVQSLTNKWLADLICWCWEADGYDRPSFPDIISNLLPHASPLFIQLFMSVSFYGNLRHQE</sequence>
<keyword evidence="6 18" id="KW-0812">Transmembrane</keyword>
<dbReference type="PANTHER" id="PTHR24416:SF611">
    <property type="entry name" value="TYROSINE-PROTEIN KINASE TRANSMEMBRANE RECEPTOR ROR"/>
    <property type="match status" value="1"/>
</dbReference>
<dbReference type="InterPro" id="IPR000494">
    <property type="entry name" value="Rcpt_L-dom"/>
</dbReference>
<dbReference type="SMART" id="SM00261">
    <property type="entry name" value="FU"/>
    <property type="match status" value="1"/>
</dbReference>
<evidence type="ECO:0000256" key="18">
    <source>
        <dbReference type="SAM" id="Phobius"/>
    </source>
</evidence>
<dbReference type="InterPro" id="IPR013783">
    <property type="entry name" value="Ig-like_fold"/>
</dbReference>
<feature type="domain" description="Protein kinase" evidence="19">
    <location>
        <begin position="1012"/>
        <end position="1274"/>
    </location>
</feature>
<dbReference type="InterPro" id="IPR020635">
    <property type="entry name" value="Tyr_kinase_cat_dom"/>
</dbReference>
<evidence type="ECO:0000259" key="20">
    <source>
        <dbReference type="PROSITE" id="PS50853"/>
    </source>
</evidence>
<dbReference type="GO" id="GO:0005524">
    <property type="term" value="F:ATP binding"/>
    <property type="evidence" value="ECO:0007669"/>
    <property type="project" value="UniProtKB-UniRule"/>
</dbReference>
<dbReference type="PANTHER" id="PTHR24416">
    <property type="entry name" value="TYROSINE-PROTEIN KINASE RECEPTOR"/>
    <property type="match status" value="1"/>
</dbReference>
<dbReference type="PROSITE" id="PS00107">
    <property type="entry name" value="PROTEIN_KINASE_ATP"/>
    <property type="match status" value="1"/>
</dbReference>
<keyword evidence="7" id="KW-0677">Repeat</keyword>
<dbReference type="SUPFAM" id="SSF52058">
    <property type="entry name" value="L domain-like"/>
    <property type="match status" value="2"/>
</dbReference>
<dbReference type="FunFam" id="1.10.510.10:FF:001512">
    <property type="entry name" value="Receptor tyrosine-protein kinase erbB-2"/>
    <property type="match status" value="1"/>
</dbReference>
<proteinExistence type="evidence at transcript level"/>
<dbReference type="CDD" id="cd00064">
    <property type="entry name" value="FU"/>
    <property type="match status" value="1"/>
</dbReference>
<organism evidence="21">
    <name type="scientific">Eriocheir sinensis</name>
    <name type="common">Chinese mitten crab</name>
    <dbReference type="NCBI Taxonomy" id="95602"/>
    <lineage>
        <taxon>Eukaryota</taxon>
        <taxon>Metazoa</taxon>
        <taxon>Ecdysozoa</taxon>
        <taxon>Arthropoda</taxon>
        <taxon>Crustacea</taxon>
        <taxon>Multicrustacea</taxon>
        <taxon>Malacostraca</taxon>
        <taxon>Eumalacostraca</taxon>
        <taxon>Eucarida</taxon>
        <taxon>Decapoda</taxon>
        <taxon>Pleocyemata</taxon>
        <taxon>Brachyura</taxon>
        <taxon>Eubrachyura</taxon>
        <taxon>Grapsoidea</taxon>
        <taxon>Varunidae</taxon>
        <taxon>Eriocheir</taxon>
    </lineage>
</organism>
<dbReference type="Pfam" id="PF01030">
    <property type="entry name" value="Recep_L_domain"/>
    <property type="match status" value="2"/>
</dbReference>
<dbReference type="InterPro" id="IPR036941">
    <property type="entry name" value="Rcpt_L-dom_sf"/>
</dbReference>
<dbReference type="GO" id="GO:0012505">
    <property type="term" value="C:endomembrane system"/>
    <property type="evidence" value="ECO:0007669"/>
    <property type="project" value="UniProtKB-SubCell"/>
</dbReference>
<evidence type="ECO:0000256" key="13">
    <source>
        <dbReference type="ARBA" id="ARBA00023137"/>
    </source>
</evidence>
<dbReference type="CDD" id="cd00192">
    <property type="entry name" value="PTKc"/>
    <property type="match status" value="1"/>
</dbReference>
<evidence type="ECO:0000256" key="3">
    <source>
        <dbReference type="ARBA" id="ARBA00011902"/>
    </source>
</evidence>
<dbReference type="Gene3D" id="1.10.510.10">
    <property type="entry name" value="Transferase(Phosphotransferase) domain 1"/>
    <property type="match status" value="1"/>
</dbReference>
<dbReference type="EC" id="2.7.10.1" evidence="3"/>
<keyword evidence="15" id="KW-0325">Glycoprotein</keyword>
<dbReference type="SMART" id="SM00219">
    <property type="entry name" value="TyrKc"/>
    <property type="match status" value="1"/>
</dbReference>
<evidence type="ECO:0000256" key="11">
    <source>
        <dbReference type="ARBA" id="ARBA00022989"/>
    </source>
</evidence>
<dbReference type="InterPro" id="IPR017441">
    <property type="entry name" value="Protein_kinase_ATP_BS"/>
</dbReference>
<dbReference type="CDD" id="cd00063">
    <property type="entry name" value="FN3"/>
    <property type="match status" value="3"/>
</dbReference>
<evidence type="ECO:0000259" key="19">
    <source>
        <dbReference type="PROSITE" id="PS50011"/>
    </source>
</evidence>
<keyword evidence="14" id="KW-0675">Receptor</keyword>
<reference evidence="21" key="1">
    <citation type="submission" date="2024-06" db="EMBL/GenBank/DDBJ databases">
        <authorList>
            <person name="Liu X."/>
            <person name="Ren Q."/>
        </authorList>
    </citation>
    <scope>NUCLEOTIDE SEQUENCE</scope>
</reference>
<evidence type="ECO:0000256" key="9">
    <source>
        <dbReference type="ARBA" id="ARBA00022777"/>
    </source>
</evidence>
<dbReference type="Pfam" id="PF00041">
    <property type="entry name" value="fn3"/>
    <property type="match status" value="1"/>
</dbReference>
<dbReference type="InterPro" id="IPR050122">
    <property type="entry name" value="RTK"/>
</dbReference>
<dbReference type="GO" id="GO:0048468">
    <property type="term" value="P:cell development"/>
    <property type="evidence" value="ECO:0007669"/>
    <property type="project" value="UniProtKB-ARBA"/>
</dbReference>
<dbReference type="PROSITE" id="PS50853">
    <property type="entry name" value="FN3"/>
    <property type="match status" value="2"/>
</dbReference>
<dbReference type="Gene3D" id="2.10.220.10">
    <property type="entry name" value="Hormone Receptor, Insulin-like Growth Factor Receptor 1, Chain A, domain 2"/>
    <property type="match status" value="1"/>
</dbReference>
<evidence type="ECO:0000256" key="10">
    <source>
        <dbReference type="ARBA" id="ARBA00022840"/>
    </source>
</evidence>
<dbReference type="Gene3D" id="3.80.20.20">
    <property type="entry name" value="Receptor L-domain"/>
    <property type="match status" value="2"/>
</dbReference>
<dbReference type="InterPro" id="IPR009030">
    <property type="entry name" value="Growth_fac_rcpt_cys_sf"/>
</dbReference>
<evidence type="ECO:0000256" key="15">
    <source>
        <dbReference type="ARBA" id="ARBA00023180"/>
    </source>
</evidence>
<comment type="subcellular location">
    <subcellularLocation>
        <location evidence="1">Endomembrane system</location>
    </subcellularLocation>
    <subcellularLocation>
        <location evidence="2">Membrane</location>
        <topology evidence="2">Single-pass type I membrane protein</topology>
    </subcellularLocation>
</comment>
<keyword evidence="11 18" id="KW-1133">Transmembrane helix</keyword>
<dbReference type="InterPro" id="IPR011009">
    <property type="entry name" value="Kinase-like_dom_sf"/>
</dbReference>
<evidence type="ECO:0000256" key="12">
    <source>
        <dbReference type="ARBA" id="ARBA00023136"/>
    </source>
</evidence>
<comment type="catalytic activity">
    <reaction evidence="16">
        <text>L-tyrosyl-[protein] + ATP = O-phospho-L-tyrosyl-[protein] + ADP + H(+)</text>
        <dbReference type="Rhea" id="RHEA:10596"/>
        <dbReference type="Rhea" id="RHEA-COMP:10136"/>
        <dbReference type="Rhea" id="RHEA-COMP:20101"/>
        <dbReference type="ChEBI" id="CHEBI:15378"/>
        <dbReference type="ChEBI" id="CHEBI:30616"/>
        <dbReference type="ChEBI" id="CHEBI:46858"/>
        <dbReference type="ChEBI" id="CHEBI:61978"/>
        <dbReference type="ChEBI" id="CHEBI:456216"/>
        <dbReference type="EC" id="2.7.10.1"/>
    </reaction>
</comment>
<keyword evidence="4" id="KW-0597">Phosphoprotein</keyword>
<accession>A0AAU7YU79</accession>
<keyword evidence="13" id="KW-0829">Tyrosine-protein kinase</keyword>
<dbReference type="Pfam" id="PF00757">
    <property type="entry name" value="Furin-like"/>
    <property type="match status" value="1"/>
</dbReference>
<dbReference type="GO" id="GO:0004714">
    <property type="term" value="F:transmembrane receptor protein tyrosine kinase activity"/>
    <property type="evidence" value="ECO:0007669"/>
    <property type="project" value="UniProtKB-EC"/>
</dbReference>
<evidence type="ECO:0000256" key="6">
    <source>
        <dbReference type="ARBA" id="ARBA00022692"/>
    </source>
</evidence>
<dbReference type="GO" id="GO:0005886">
    <property type="term" value="C:plasma membrane"/>
    <property type="evidence" value="ECO:0007669"/>
    <property type="project" value="TreeGrafter"/>
</dbReference>